<dbReference type="Pfam" id="PF02383">
    <property type="entry name" value="Syja_N"/>
    <property type="match status" value="1"/>
</dbReference>
<dbReference type="AlphaFoldDB" id="A0A0H2S9F8"/>
<evidence type="ECO:0000256" key="1">
    <source>
        <dbReference type="SAM" id="Phobius"/>
    </source>
</evidence>
<gene>
    <name evidence="3" type="ORF">SCHPADRAFT_918012</name>
</gene>
<dbReference type="InterPro" id="IPR002013">
    <property type="entry name" value="SAC_dom"/>
</dbReference>
<sequence length="665" mass="76124">MTARPCHKKFLLYKNSKAYTFVPAESSGEQALSIRRGTGEIRLNSIHNSAPEGHDLLMQNVFGIVGIISLAYDDYIIVICAREQRGNFMGHPIYETTNLQILPMSTADQSTLPPTETYLLGLVKAHLRNSFLLSYDWDITTRLQAQERVTGEPRYLWELADDRFFWNKSLQSRFIDFARNSGNTEIGAFILPVMFGTFDIRTTYLKGRSVQLCLISRRSRFRAGTRYLRRGADSEGHVANFNETEQVLLVDRPGKPHGDHGIRLGFVQIRGSIPLFWAEVNNLRYKPDLQVMELPGSENAMKRHLQELVELYGQQNLVSLVNQKGYEKPIKEAFEKYMATMDLPTVKYDHFDFHHECRNMKWDRISVLIDRIKEDLISDGYYHAEVGQPEPLKEQSGTVRTNCMDNLDRTNVAQSAIAKWILDRQLRDIGLFEEGETVDTYERFMYMFRNMWADHADAISKAYSGTGALKTDYTRTGKRSKQGLLTDGINSVQRYVTNNFFDGPRQDGYDLVTGNWSPRAGSAAARAIMFDTRPLLVRFMPTVIAWSLFMMCCGLTLPRSSAAPMKYWLLIWGTLLTIALTFIFVHGIYYVSWPLLNPLTDVIHYDGPGFRTKSRGRGLGISDWSKSLLQIAPLSYREWVEKGHGRAKSRANEIEMGELAKKRLE</sequence>
<evidence type="ECO:0000313" key="3">
    <source>
        <dbReference type="EMBL" id="KLO20464.1"/>
    </source>
</evidence>
<dbReference type="GO" id="GO:0046856">
    <property type="term" value="P:phosphatidylinositol dephosphorylation"/>
    <property type="evidence" value="ECO:0007669"/>
    <property type="project" value="TreeGrafter"/>
</dbReference>
<evidence type="ECO:0000313" key="4">
    <source>
        <dbReference type="Proteomes" id="UP000053477"/>
    </source>
</evidence>
<name>A0A0H2S9F8_9AGAM</name>
<protein>
    <recommendedName>
        <fullName evidence="2">SAC domain-containing protein</fullName>
    </recommendedName>
</protein>
<feature type="transmembrane region" description="Helical" evidence="1">
    <location>
        <begin position="535"/>
        <end position="557"/>
    </location>
</feature>
<dbReference type="Proteomes" id="UP000053477">
    <property type="component" value="Unassembled WGS sequence"/>
</dbReference>
<feature type="transmembrane region" description="Helical" evidence="1">
    <location>
        <begin position="569"/>
        <end position="591"/>
    </location>
</feature>
<keyword evidence="4" id="KW-1185">Reference proteome</keyword>
<dbReference type="GO" id="GO:0043812">
    <property type="term" value="F:phosphatidylinositol-4-phosphate phosphatase activity"/>
    <property type="evidence" value="ECO:0007669"/>
    <property type="project" value="TreeGrafter"/>
</dbReference>
<proteinExistence type="predicted"/>
<dbReference type="GO" id="GO:0005783">
    <property type="term" value="C:endoplasmic reticulum"/>
    <property type="evidence" value="ECO:0007669"/>
    <property type="project" value="TreeGrafter"/>
</dbReference>
<organism evidence="3 4">
    <name type="scientific">Schizopora paradoxa</name>
    <dbReference type="NCBI Taxonomy" id="27342"/>
    <lineage>
        <taxon>Eukaryota</taxon>
        <taxon>Fungi</taxon>
        <taxon>Dikarya</taxon>
        <taxon>Basidiomycota</taxon>
        <taxon>Agaricomycotina</taxon>
        <taxon>Agaricomycetes</taxon>
        <taxon>Hymenochaetales</taxon>
        <taxon>Schizoporaceae</taxon>
        <taxon>Schizopora</taxon>
    </lineage>
</organism>
<accession>A0A0H2S9F8</accession>
<dbReference type="PANTHER" id="PTHR45662:SF2">
    <property type="entry name" value="PHOSPHATIDYLINOSITOL-3-PHOSPHATASE SAC1"/>
    <property type="match status" value="1"/>
</dbReference>
<keyword evidence="1" id="KW-0812">Transmembrane</keyword>
<reference evidence="3 4" key="1">
    <citation type="submission" date="2015-04" db="EMBL/GenBank/DDBJ databases">
        <title>Complete genome sequence of Schizopora paradoxa KUC8140, a cosmopolitan wood degrader in East Asia.</title>
        <authorList>
            <consortium name="DOE Joint Genome Institute"/>
            <person name="Min B."/>
            <person name="Park H."/>
            <person name="Jang Y."/>
            <person name="Kim J.-J."/>
            <person name="Kim K.H."/>
            <person name="Pangilinan J."/>
            <person name="Lipzen A."/>
            <person name="Riley R."/>
            <person name="Grigoriev I.V."/>
            <person name="Spatafora J.W."/>
            <person name="Choi I.-G."/>
        </authorList>
    </citation>
    <scope>NUCLEOTIDE SEQUENCE [LARGE SCALE GENOMIC DNA]</scope>
    <source>
        <strain evidence="3 4">KUC8140</strain>
    </source>
</reference>
<dbReference type="STRING" id="27342.A0A0H2S9F8"/>
<dbReference type="PROSITE" id="PS50275">
    <property type="entry name" value="SAC"/>
    <property type="match status" value="1"/>
</dbReference>
<dbReference type="FunCoup" id="A0A0H2S9F8">
    <property type="interactions" value="1036"/>
</dbReference>
<dbReference type="PANTHER" id="PTHR45662">
    <property type="entry name" value="PHOSPHATIDYLINOSITIDE PHOSPHATASE SAC1"/>
    <property type="match status" value="1"/>
</dbReference>
<feature type="domain" description="SAC" evidence="2">
    <location>
        <begin position="122"/>
        <end position="465"/>
    </location>
</feature>
<dbReference type="EMBL" id="KQ085882">
    <property type="protein sequence ID" value="KLO20464.1"/>
    <property type="molecule type" value="Genomic_DNA"/>
</dbReference>
<dbReference type="InParanoid" id="A0A0H2S9F8"/>
<dbReference type="OrthoDB" id="405996at2759"/>
<keyword evidence="1" id="KW-0472">Membrane</keyword>
<keyword evidence="1" id="KW-1133">Transmembrane helix</keyword>
<evidence type="ECO:0000259" key="2">
    <source>
        <dbReference type="PROSITE" id="PS50275"/>
    </source>
</evidence>